<keyword evidence="1" id="KW-1133">Transmembrane helix</keyword>
<keyword evidence="1" id="KW-0472">Membrane</keyword>
<comment type="caution">
    <text evidence="2">The sequence shown here is derived from an EMBL/GenBank/DDBJ whole genome shotgun (WGS) entry which is preliminary data.</text>
</comment>
<keyword evidence="1" id="KW-0812">Transmembrane</keyword>
<keyword evidence="3" id="KW-1185">Reference proteome</keyword>
<dbReference type="EMBL" id="JBHSAB010000029">
    <property type="protein sequence ID" value="MFC3909856.1"/>
    <property type="molecule type" value="Genomic_DNA"/>
</dbReference>
<reference evidence="3" key="1">
    <citation type="journal article" date="2019" name="Int. J. Syst. Evol. Microbiol.">
        <title>The Global Catalogue of Microorganisms (GCM) 10K type strain sequencing project: providing services to taxonomists for standard genome sequencing and annotation.</title>
        <authorList>
            <consortium name="The Broad Institute Genomics Platform"/>
            <consortium name="The Broad Institute Genome Sequencing Center for Infectious Disease"/>
            <person name="Wu L."/>
            <person name="Ma J."/>
        </authorList>
    </citation>
    <scope>NUCLEOTIDE SEQUENCE [LARGE SCALE GENOMIC DNA]</scope>
    <source>
        <strain evidence="3">CCUG 59858</strain>
    </source>
</reference>
<evidence type="ECO:0000313" key="3">
    <source>
        <dbReference type="Proteomes" id="UP001595758"/>
    </source>
</evidence>
<name>A0ABV8CIH1_9GAMM</name>
<gene>
    <name evidence="2" type="ORF">ACFORL_12315</name>
</gene>
<dbReference type="RefSeq" id="WP_382344474.1">
    <property type="nucleotide sequence ID" value="NZ_JBHSAB010000029.1"/>
</dbReference>
<organism evidence="2 3">
    <name type="scientific">Legionella dresdenensis</name>
    <dbReference type="NCBI Taxonomy" id="450200"/>
    <lineage>
        <taxon>Bacteria</taxon>
        <taxon>Pseudomonadati</taxon>
        <taxon>Pseudomonadota</taxon>
        <taxon>Gammaproteobacteria</taxon>
        <taxon>Legionellales</taxon>
        <taxon>Legionellaceae</taxon>
        <taxon>Legionella</taxon>
    </lineage>
</organism>
<dbReference type="Gene3D" id="3.90.70.20">
    <property type="match status" value="1"/>
</dbReference>
<dbReference type="Proteomes" id="UP001595758">
    <property type="component" value="Unassembled WGS sequence"/>
</dbReference>
<protein>
    <submittedName>
        <fullName evidence="2">Uncharacterized protein</fullName>
    </submittedName>
</protein>
<evidence type="ECO:0000313" key="2">
    <source>
        <dbReference type="EMBL" id="MFC3909856.1"/>
    </source>
</evidence>
<sequence length="496" mass="57472">MPDLFQTQSILAELTDNNSFSQEQRDFISKVLNGTDQWNNLETLAHTVDTEQLNHLKAALKEEISKVRNLPFQKRYKNNHYYKLLKSIVSNVEGILDYQEYLKTFYQNKKDDYNNFAKRHNSFYQSSVKTYRANLMLPVLQGLDARLGNSDGVCFAYVTTWAIQILTKERPFGLSVNQEQTLQPLPFNHVLVRQNPSINHFGVYTKKISEYADISDKQLKQKLSAIELNSSQQANNDSIKFKNSIWVFYQSTTEIAQSLVNAAQTSPNSVYSLLIQSFSMKHGLGFCLIDDKYHFFDANVGWFRFNNDKDFIKWFPYYYKKIGYETFKEYGICSFSRSTKPAEDIKIQKSALYVIFRIAFTILLSPIIAVFYVIKFINVFINIYIIRSLRYLAFEISQYFCSKDIQQEAEDVEETDWLSNVTLTETISPSLAALDINNTKKIRLRTKNALDYLDLSVTSLEQKNDFKSLNANAFFNKSRNIPISENISSSSILSIL</sequence>
<accession>A0ABV8CIH1</accession>
<proteinExistence type="predicted"/>
<feature type="transmembrane region" description="Helical" evidence="1">
    <location>
        <begin position="351"/>
        <end position="374"/>
    </location>
</feature>
<evidence type="ECO:0000256" key="1">
    <source>
        <dbReference type="SAM" id="Phobius"/>
    </source>
</evidence>